<dbReference type="GeneID" id="30007745"/>
<dbReference type="PANTHER" id="PTHR31845:SF10">
    <property type="entry name" value="ZN(II)2CYS6 TRANSCRIPTION FACTOR (EUROFUNG)"/>
    <property type="match status" value="1"/>
</dbReference>
<dbReference type="GO" id="GO:0005634">
    <property type="term" value="C:nucleus"/>
    <property type="evidence" value="ECO:0007669"/>
    <property type="project" value="UniProtKB-SubCell"/>
</dbReference>
<dbReference type="Gene3D" id="4.10.240.10">
    <property type="entry name" value="Zn(2)-C6 fungal-type DNA-binding domain"/>
    <property type="match status" value="1"/>
</dbReference>
<dbReference type="InterPro" id="IPR001138">
    <property type="entry name" value="Zn2Cys6_DnaBD"/>
</dbReference>
<keyword evidence="5" id="KW-0539">Nucleus</keyword>
<accession>A0A178ZQA3</accession>
<evidence type="ECO:0000256" key="5">
    <source>
        <dbReference type="ARBA" id="ARBA00023242"/>
    </source>
</evidence>
<comment type="caution">
    <text evidence="7">The sequence shown here is derived from an EMBL/GenBank/DDBJ whole genome shotgun (WGS) entry which is preliminary data.</text>
</comment>
<evidence type="ECO:0000256" key="2">
    <source>
        <dbReference type="ARBA" id="ARBA00023015"/>
    </source>
</evidence>
<proteinExistence type="predicted"/>
<evidence type="ECO:0008006" key="9">
    <source>
        <dbReference type="Google" id="ProtNLM"/>
    </source>
</evidence>
<evidence type="ECO:0000313" key="7">
    <source>
        <dbReference type="EMBL" id="OAP61373.1"/>
    </source>
</evidence>
<evidence type="ECO:0000256" key="4">
    <source>
        <dbReference type="ARBA" id="ARBA00023163"/>
    </source>
</evidence>
<organism evidence="7 8">
    <name type="scientific">Fonsecaea erecta</name>
    <dbReference type="NCBI Taxonomy" id="1367422"/>
    <lineage>
        <taxon>Eukaryota</taxon>
        <taxon>Fungi</taxon>
        <taxon>Dikarya</taxon>
        <taxon>Ascomycota</taxon>
        <taxon>Pezizomycotina</taxon>
        <taxon>Eurotiomycetes</taxon>
        <taxon>Chaetothyriomycetidae</taxon>
        <taxon>Chaetothyriales</taxon>
        <taxon>Herpotrichiellaceae</taxon>
        <taxon>Fonsecaea</taxon>
    </lineage>
</organism>
<dbReference type="PANTHER" id="PTHR31845">
    <property type="entry name" value="FINGER DOMAIN PROTEIN, PUTATIVE-RELATED"/>
    <property type="match status" value="1"/>
</dbReference>
<dbReference type="InterPro" id="IPR036864">
    <property type="entry name" value="Zn2-C6_fun-type_DNA-bd_sf"/>
</dbReference>
<sequence>MTEERKHAACKECREKKLRCVPSDDGGDACNSDDWCLATRCSRLGKQCQVPEVKQRKRKARLRGRVEQLESSYSEILSLLRSEKTAGDTNGMAAMSNSTPSYTDSQLSQNASLVSPSGFHSGQSDATNNFLLDIPSDECEKLMSDFRRMSSHHFPYVLIPEPCPVASLMEERPMLYQAILVSTTWRNPARQSALKDKFLRDLGDRYFIKSERSLDLLQALIVYFGWCQWHAYPVATQVYRLASLVVALAAELGIDQKPMNVTQHDMIVGSNITLTQCSEAVSSKFWSYEARRAYMGAYTISTFGCIMFRKPCILTYTQYLEDCAASLAADPQYPSDTTLIHMIRTLRVAEEITYTFDHGSKEKVGELNDEKIALLVRALSKQIEDWKAALPPGAFSIGKPLPVRLETGLLAHSISVIPGRLQRFYYSSKAYMREVGLYGLLQGQVPSATRVSIIYDCFHCTMKYLSTVVDCPLDEMADWTALDWRAMNFLIMLSTKSSIVLDSAYVSTEASQRAAWLGKVLDMLCERAQELHRLKNDSCSYFQKISNEWANMKTYHQSCLQRSLSSSTATNNAQLSTQLPPPPPQQQQQHQQQHQHQHISTPYVDTAFGMDPFNEMFWAGFAESEPGLGGVFPM</sequence>
<keyword evidence="8" id="KW-1185">Reference proteome</keyword>
<dbReference type="InterPro" id="IPR051089">
    <property type="entry name" value="prtT"/>
</dbReference>
<keyword evidence="4" id="KW-0804">Transcription</keyword>
<evidence type="ECO:0000313" key="8">
    <source>
        <dbReference type="Proteomes" id="UP000078343"/>
    </source>
</evidence>
<name>A0A178ZQA3_9EURO</name>
<dbReference type="CDD" id="cd00067">
    <property type="entry name" value="GAL4"/>
    <property type="match status" value="1"/>
</dbReference>
<reference evidence="7 8" key="1">
    <citation type="submission" date="2016-04" db="EMBL/GenBank/DDBJ databases">
        <title>Draft genome of Fonsecaea erecta CBS 125763.</title>
        <authorList>
            <person name="Weiss V.A."/>
            <person name="Vicente V.A."/>
            <person name="Raittz R.T."/>
            <person name="Moreno L.F."/>
            <person name="De Souza E.M."/>
            <person name="Pedrosa F.O."/>
            <person name="Steffens M.B."/>
            <person name="Faoro H."/>
            <person name="Tadra-Sfeir M.Z."/>
            <person name="Najafzadeh M.J."/>
            <person name="Felipe M.S."/>
            <person name="Teixeira M."/>
            <person name="Sun J."/>
            <person name="Xi L."/>
            <person name="Gomes R."/>
            <person name="De Azevedo C.M."/>
            <person name="Salgado C.G."/>
            <person name="Da Silva M.B."/>
            <person name="Nascimento M.F."/>
            <person name="Queiroz-Telles F."/>
            <person name="Attili D.S."/>
            <person name="Gorbushina A."/>
        </authorList>
    </citation>
    <scope>NUCLEOTIDE SEQUENCE [LARGE SCALE GENOMIC DNA]</scope>
    <source>
        <strain evidence="7 8">CBS 125763</strain>
    </source>
</reference>
<dbReference type="GO" id="GO:0008270">
    <property type="term" value="F:zinc ion binding"/>
    <property type="evidence" value="ECO:0007669"/>
    <property type="project" value="InterPro"/>
</dbReference>
<dbReference type="CDD" id="cd12148">
    <property type="entry name" value="fungal_TF_MHR"/>
    <property type="match status" value="1"/>
</dbReference>
<feature type="region of interest" description="Disordered" evidence="6">
    <location>
        <begin position="570"/>
        <end position="600"/>
    </location>
</feature>
<dbReference type="RefSeq" id="XP_018694740.1">
    <property type="nucleotide sequence ID" value="XM_018835090.1"/>
</dbReference>
<gene>
    <name evidence="7" type="ORF">AYL99_03576</name>
</gene>
<keyword evidence="2" id="KW-0805">Transcription regulation</keyword>
<comment type="subcellular location">
    <subcellularLocation>
        <location evidence="1">Nucleus</location>
    </subcellularLocation>
</comment>
<dbReference type="GO" id="GO:0000981">
    <property type="term" value="F:DNA-binding transcription factor activity, RNA polymerase II-specific"/>
    <property type="evidence" value="ECO:0007669"/>
    <property type="project" value="InterPro"/>
</dbReference>
<dbReference type="Proteomes" id="UP000078343">
    <property type="component" value="Unassembled WGS sequence"/>
</dbReference>
<dbReference type="OrthoDB" id="5226580at2759"/>
<keyword evidence="3" id="KW-0238">DNA-binding</keyword>
<evidence type="ECO:0000256" key="3">
    <source>
        <dbReference type="ARBA" id="ARBA00023125"/>
    </source>
</evidence>
<dbReference type="EMBL" id="LVYI01000003">
    <property type="protein sequence ID" value="OAP61373.1"/>
    <property type="molecule type" value="Genomic_DNA"/>
</dbReference>
<protein>
    <recommendedName>
        <fullName evidence="9">Zn(2)-C6 fungal-type domain-containing protein</fullName>
    </recommendedName>
</protein>
<dbReference type="GO" id="GO:0000976">
    <property type="term" value="F:transcription cis-regulatory region binding"/>
    <property type="evidence" value="ECO:0007669"/>
    <property type="project" value="TreeGrafter"/>
</dbReference>
<dbReference type="STRING" id="1367422.A0A178ZQA3"/>
<evidence type="ECO:0000256" key="6">
    <source>
        <dbReference type="SAM" id="MobiDB-lite"/>
    </source>
</evidence>
<evidence type="ECO:0000256" key="1">
    <source>
        <dbReference type="ARBA" id="ARBA00004123"/>
    </source>
</evidence>
<dbReference type="AlphaFoldDB" id="A0A178ZQA3"/>